<feature type="transmembrane region" description="Helical" evidence="1">
    <location>
        <begin position="287"/>
        <end position="309"/>
    </location>
</feature>
<accession>A0A6N2UQE3</accession>
<feature type="transmembrane region" description="Helical" evidence="1">
    <location>
        <begin position="124"/>
        <end position="141"/>
    </location>
</feature>
<dbReference type="AlphaFoldDB" id="A0A6N2UQE3"/>
<feature type="chain" id="PRO_5026650015" evidence="2">
    <location>
        <begin position="23"/>
        <end position="379"/>
    </location>
</feature>
<evidence type="ECO:0000313" key="3">
    <source>
        <dbReference type="EMBL" id="VYT19022.1"/>
    </source>
</evidence>
<dbReference type="EMBL" id="CACRSY010000014">
    <property type="protein sequence ID" value="VYT19022.1"/>
    <property type="molecule type" value="Genomic_DNA"/>
</dbReference>
<keyword evidence="1" id="KW-1133">Transmembrane helix</keyword>
<organism evidence="3">
    <name type="scientific">Blautia hansenii</name>
    <name type="common">Ruminococcus hansenii</name>
    <dbReference type="NCBI Taxonomy" id="1322"/>
    <lineage>
        <taxon>Bacteria</taxon>
        <taxon>Bacillati</taxon>
        <taxon>Bacillota</taxon>
        <taxon>Clostridia</taxon>
        <taxon>Lachnospirales</taxon>
        <taxon>Lachnospiraceae</taxon>
        <taxon>Blautia</taxon>
    </lineage>
</organism>
<protein>
    <submittedName>
        <fullName evidence="3">Stage III sporulation protein AE</fullName>
    </submittedName>
</protein>
<gene>
    <name evidence="3" type="primary">spoIIIAE</name>
    <name evidence="3" type="ORF">BHLFYP23_00533</name>
</gene>
<sequence>MRIKKIQMIFFLFLLFSIPVQASNGEQGNTQEQLLDSMELEKMQEAVNELLGEETFSVKESIKKALSGEEPFSAEHFGEIGKAFLYQQLLPDKKILVQVILLVLAASLFSNFTGMFGKGETGGISFYMVYLFLLTILMKSFGQMSRIISSGLEDFVFFMKALMPSYFLAVTAAGGVASAMIFYNMVLAVIYVIQVILLKLVVPGIHLFVLFQLVNYLHKEDILSKMAEFFKTILEWTLHTCVAVLVGMQVIQNMISPAVDSLKRDVIGKTATAIPAVGNAIDGVTEVALGTAVLIRNCIGVVGILVLLLLGLPPIIRLGVTTLIYKLLAAVVQPVADKRMTGCLSTMGEGCRLLLRVLLTVELLLLITIAILSVSFVSH</sequence>
<feature type="transmembrane region" description="Helical" evidence="1">
    <location>
        <begin position="190"/>
        <end position="213"/>
    </location>
</feature>
<evidence type="ECO:0000256" key="2">
    <source>
        <dbReference type="SAM" id="SignalP"/>
    </source>
</evidence>
<feature type="transmembrane region" description="Helical" evidence="1">
    <location>
        <begin position="161"/>
        <end position="183"/>
    </location>
</feature>
<feature type="signal peptide" evidence="2">
    <location>
        <begin position="1"/>
        <end position="22"/>
    </location>
</feature>
<keyword evidence="1" id="KW-0472">Membrane</keyword>
<feature type="transmembrane region" description="Helical" evidence="1">
    <location>
        <begin position="353"/>
        <end position="377"/>
    </location>
</feature>
<reference evidence="3" key="1">
    <citation type="submission" date="2019-11" db="EMBL/GenBank/DDBJ databases">
        <authorList>
            <person name="Feng L."/>
        </authorList>
    </citation>
    <scope>NUCLEOTIDE SEQUENCE</scope>
    <source>
        <strain evidence="3">BhanseniiLFYP23</strain>
    </source>
</reference>
<keyword evidence="1" id="KW-0812">Transmembrane</keyword>
<proteinExistence type="predicted"/>
<dbReference type="Pfam" id="PF09546">
    <property type="entry name" value="Spore_III_AE"/>
    <property type="match status" value="1"/>
</dbReference>
<evidence type="ECO:0000256" key="1">
    <source>
        <dbReference type="SAM" id="Phobius"/>
    </source>
</evidence>
<keyword evidence="2" id="KW-0732">Signal</keyword>
<name>A0A6N2UQE3_BLAHA</name>
<dbReference type="InterPro" id="IPR014194">
    <property type="entry name" value="Spore_III_AE"/>
</dbReference>
<feature type="transmembrane region" description="Helical" evidence="1">
    <location>
        <begin position="95"/>
        <end position="112"/>
    </location>
</feature>